<accession>A0ACB7ZAG4</accession>
<gene>
    <name evidence="1" type="ORF">Vadar_004933</name>
</gene>
<dbReference type="Proteomes" id="UP000828048">
    <property type="component" value="Chromosome 12"/>
</dbReference>
<evidence type="ECO:0000313" key="2">
    <source>
        <dbReference type="Proteomes" id="UP000828048"/>
    </source>
</evidence>
<proteinExistence type="predicted"/>
<keyword evidence="2" id="KW-1185">Reference proteome</keyword>
<reference evidence="1 2" key="1">
    <citation type="journal article" date="2021" name="Hortic Res">
        <title>High-quality reference genome and annotation aids understanding of berry development for evergreen blueberry (Vaccinium darrowii).</title>
        <authorList>
            <person name="Yu J."/>
            <person name="Hulse-Kemp A.M."/>
            <person name="Babiker E."/>
            <person name="Staton M."/>
        </authorList>
    </citation>
    <scope>NUCLEOTIDE SEQUENCE [LARGE SCALE GENOMIC DNA]</scope>
    <source>
        <strain evidence="2">cv. NJ 8807/NJ 8810</strain>
        <tissue evidence="1">Young leaf</tissue>
    </source>
</reference>
<evidence type="ECO:0000313" key="1">
    <source>
        <dbReference type="EMBL" id="KAH7862446.1"/>
    </source>
</evidence>
<dbReference type="EMBL" id="CM037162">
    <property type="protein sequence ID" value="KAH7862446.1"/>
    <property type="molecule type" value="Genomic_DNA"/>
</dbReference>
<organism evidence="1 2">
    <name type="scientific">Vaccinium darrowii</name>
    <dbReference type="NCBI Taxonomy" id="229202"/>
    <lineage>
        <taxon>Eukaryota</taxon>
        <taxon>Viridiplantae</taxon>
        <taxon>Streptophyta</taxon>
        <taxon>Embryophyta</taxon>
        <taxon>Tracheophyta</taxon>
        <taxon>Spermatophyta</taxon>
        <taxon>Magnoliopsida</taxon>
        <taxon>eudicotyledons</taxon>
        <taxon>Gunneridae</taxon>
        <taxon>Pentapetalae</taxon>
        <taxon>asterids</taxon>
        <taxon>Ericales</taxon>
        <taxon>Ericaceae</taxon>
        <taxon>Vaccinioideae</taxon>
        <taxon>Vaccinieae</taxon>
        <taxon>Vaccinium</taxon>
    </lineage>
</organism>
<sequence length="276" mass="30703">MPSKPSERVTPPSASEVATPSSSALGRNPPPNYKIPAIDGALPQIQNANATSLMSHVYEFLSRKSHIRQRYNLTFVYAIGPSICVASFRSLLLMVMLPQKIPRPISSFSIQPAINITTVTTPPPLEIQALSSPTTTTSSTVGAKIEKSVSTSAPSSSSSGKSKTQMLRDFSMENRSIRTGYCCPGRVFGANFKVVEIHRGIVYIEERLLDLIFAANLSYHLWMYLVVIEEEDRLVNLPSSFRGVLWPLSLYLDHNVFSFCIPRDRWDKEFFKLQSG</sequence>
<protein>
    <submittedName>
        <fullName evidence="1">Uncharacterized protein</fullName>
    </submittedName>
</protein>
<comment type="caution">
    <text evidence="1">The sequence shown here is derived from an EMBL/GenBank/DDBJ whole genome shotgun (WGS) entry which is preliminary data.</text>
</comment>
<name>A0ACB7ZAG4_9ERIC</name>